<evidence type="ECO:0000259" key="2">
    <source>
        <dbReference type="PROSITE" id="PS50990"/>
    </source>
</evidence>
<dbReference type="GO" id="GO:0016020">
    <property type="term" value="C:membrane"/>
    <property type="evidence" value="ECO:0007669"/>
    <property type="project" value="InterPro"/>
</dbReference>
<keyword evidence="1" id="KW-1133">Transmembrane helix</keyword>
<dbReference type="AlphaFoldDB" id="A0A2N1PP06"/>
<feature type="domain" description="Peptidase C39" evidence="2">
    <location>
        <begin position="208"/>
        <end position="329"/>
    </location>
</feature>
<comment type="caution">
    <text evidence="3">The sequence shown here is derived from an EMBL/GenBank/DDBJ whole genome shotgun (WGS) entry which is preliminary data.</text>
</comment>
<dbReference type="EMBL" id="PGXC01000008">
    <property type="protein sequence ID" value="PKK90059.1"/>
    <property type="molecule type" value="Genomic_DNA"/>
</dbReference>
<gene>
    <name evidence="3" type="ORF">CVV64_11105</name>
</gene>
<dbReference type="PROSITE" id="PS50990">
    <property type="entry name" value="PEPTIDASE_C39"/>
    <property type="match status" value="1"/>
</dbReference>
<protein>
    <recommendedName>
        <fullName evidence="2">Peptidase C39 domain-containing protein</fullName>
    </recommendedName>
</protein>
<accession>A0A2N1PP06</accession>
<dbReference type="Proteomes" id="UP000233256">
    <property type="component" value="Unassembled WGS sequence"/>
</dbReference>
<dbReference type="Gene3D" id="3.90.70.10">
    <property type="entry name" value="Cysteine proteinases"/>
    <property type="match status" value="1"/>
</dbReference>
<dbReference type="Pfam" id="PF03412">
    <property type="entry name" value="Peptidase_C39"/>
    <property type="match status" value="1"/>
</dbReference>
<reference evidence="3 4" key="1">
    <citation type="journal article" date="2017" name="ISME J.">
        <title>Potential for microbial H2 and metal transformations associated with novel bacteria and archaea in deep terrestrial subsurface sediments.</title>
        <authorList>
            <person name="Hernsdorf A.W."/>
            <person name="Amano Y."/>
            <person name="Miyakawa K."/>
            <person name="Ise K."/>
            <person name="Suzuki Y."/>
            <person name="Anantharaman K."/>
            <person name="Probst A."/>
            <person name="Burstein D."/>
            <person name="Thomas B.C."/>
            <person name="Banfield J.F."/>
        </authorList>
    </citation>
    <scope>NUCLEOTIDE SEQUENCE [LARGE SCALE GENOMIC DNA]</scope>
    <source>
        <strain evidence="3">HGW-Wallbacteria-1</strain>
    </source>
</reference>
<feature type="transmembrane region" description="Helical" evidence="1">
    <location>
        <begin position="128"/>
        <end position="150"/>
    </location>
</feature>
<evidence type="ECO:0000313" key="4">
    <source>
        <dbReference type="Proteomes" id="UP000233256"/>
    </source>
</evidence>
<evidence type="ECO:0000256" key="1">
    <source>
        <dbReference type="SAM" id="Phobius"/>
    </source>
</evidence>
<proteinExistence type="predicted"/>
<keyword evidence="1" id="KW-0472">Membrane</keyword>
<keyword evidence="1" id="KW-0812">Transmembrane</keyword>
<evidence type="ECO:0000313" key="3">
    <source>
        <dbReference type="EMBL" id="PKK90059.1"/>
    </source>
</evidence>
<name>A0A2N1PP06_9BACT</name>
<feature type="transmembrane region" description="Helical" evidence="1">
    <location>
        <begin position="171"/>
        <end position="190"/>
    </location>
</feature>
<dbReference type="GO" id="GO:0005524">
    <property type="term" value="F:ATP binding"/>
    <property type="evidence" value="ECO:0007669"/>
    <property type="project" value="InterPro"/>
</dbReference>
<sequence length="404" mass="45285">MDLPEYSGFSFYIELVCLFCRRCSATGSLNFWEDLFVNNQLIIKLFEGFQAMTGQGMWLFMLIIPLIFIIFFLFSYRFYRSSEEITLRAVPVRALLTAIILVVVAAIIRFTFEIEFLFPEVIRTKATFFKWTAMEILVAGVFGWALGARIHLCGILSASEPEQGRAWVREMFLSILVISSAFLFEARFLAPVYHEVRQLVDPNGITLQTHDATCGPAALATLFNLYGVHVTEREIARTGKTRRNGMTGGELAEVVRKMGYDCWYGPCNLDYILLVDRPCIIGVDDDHWIVLMSRNERNGKLVAGNPSFGLDLYDSARLAQEWGGKALFIGKGYGTLNSLSSSGAAALDNMGIMGNDENVRLTEFRARFGLSGNRAPGLQDFMALAPIDRAWSPGLRAMKSHKGH</sequence>
<feature type="transmembrane region" description="Helical" evidence="1">
    <location>
        <begin position="57"/>
        <end position="78"/>
    </location>
</feature>
<organism evidence="3 4">
    <name type="scientific">Candidatus Wallbacteria bacterium HGW-Wallbacteria-1</name>
    <dbReference type="NCBI Taxonomy" id="2013854"/>
    <lineage>
        <taxon>Bacteria</taxon>
        <taxon>Candidatus Walliibacteriota</taxon>
    </lineage>
</organism>
<dbReference type="GO" id="GO:0006508">
    <property type="term" value="P:proteolysis"/>
    <property type="evidence" value="ECO:0007669"/>
    <property type="project" value="InterPro"/>
</dbReference>
<feature type="transmembrane region" description="Helical" evidence="1">
    <location>
        <begin position="90"/>
        <end position="108"/>
    </location>
</feature>
<dbReference type="GO" id="GO:0008233">
    <property type="term" value="F:peptidase activity"/>
    <property type="evidence" value="ECO:0007669"/>
    <property type="project" value="InterPro"/>
</dbReference>
<dbReference type="InterPro" id="IPR005074">
    <property type="entry name" value="Peptidase_C39"/>
</dbReference>